<feature type="region of interest" description="Disordered" evidence="1">
    <location>
        <begin position="73"/>
        <end position="115"/>
    </location>
</feature>
<organism evidence="2 3">
    <name type="scientific">Penicillium desertorum</name>
    <dbReference type="NCBI Taxonomy" id="1303715"/>
    <lineage>
        <taxon>Eukaryota</taxon>
        <taxon>Fungi</taxon>
        <taxon>Dikarya</taxon>
        <taxon>Ascomycota</taxon>
        <taxon>Pezizomycotina</taxon>
        <taxon>Eurotiomycetes</taxon>
        <taxon>Eurotiomycetidae</taxon>
        <taxon>Eurotiales</taxon>
        <taxon>Aspergillaceae</taxon>
        <taxon>Penicillium</taxon>
    </lineage>
</organism>
<evidence type="ECO:0000313" key="3">
    <source>
        <dbReference type="Proteomes" id="UP001147760"/>
    </source>
</evidence>
<sequence>MSARPPKPVYFSNGQALQSAPIAPPLTVRLTRFIEGIYFFLGLYFTTLFSLDSYAAAENSSFNINNQRNRYTTRSRWGGSTTSFGGGGGGDGGGGPGFGPRRVGRVDDPQGGKIG</sequence>
<comment type="caution">
    <text evidence="2">The sequence shown here is derived from an EMBL/GenBank/DDBJ whole genome shotgun (WGS) entry which is preliminary data.</text>
</comment>
<reference evidence="2" key="2">
    <citation type="journal article" date="2023" name="IMA Fungus">
        <title>Comparative genomic study of the Penicillium genus elucidates a diverse pangenome and 15 lateral gene transfer events.</title>
        <authorList>
            <person name="Petersen C."/>
            <person name="Sorensen T."/>
            <person name="Nielsen M.R."/>
            <person name="Sondergaard T.E."/>
            <person name="Sorensen J.L."/>
            <person name="Fitzpatrick D.A."/>
            <person name="Frisvad J.C."/>
            <person name="Nielsen K.L."/>
        </authorList>
    </citation>
    <scope>NUCLEOTIDE SEQUENCE</scope>
    <source>
        <strain evidence="2">IBT 17660</strain>
    </source>
</reference>
<dbReference type="EMBL" id="JAPWDO010000004">
    <property type="protein sequence ID" value="KAJ5472967.1"/>
    <property type="molecule type" value="Genomic_DNA"/>
</dbReference>
<dbReference type="Pfam" id="PF10961">
    <property type="entry name" value="SelK_SelG"/>
    <property type="match status" value="1"/>
</dbReference>
<dbReference type="OrthoDB" id="2121326at2759"/>
<proteinExistence type="predicted"/>
<name>A0A9W9WTE8_9EURO</name>
<accession>A0A9W9WTE8</accession>
<feature type="compositionally biased region" description="Basic and acidic residues" evidence="1">
    <location>
        <begin position="104"/>
        <end position="115"/>
    </location>
</feature>
<dbReference type="AlphaFoldDB" id="A0A9W9WTE8"/>
<gene>
    <name evidence="2" type="ORF">N7530_006968</name>
</gene>
<evidence type="ECO:0000256" key="1">
    <source>
        <dbReference type="SAM" id="MobiDB-lite"/>
    </source>
</evidence>
<keyword evidence="3" id="KW-1185">Reference proteome</keyword>
<dbReference type="InterPro" id="IPR024491">
    <property type="entry name" value="Se_SelK/SelG"/>
</dbReference>
<evidence type="ECO:0000313" key="2">
    <source>
        <dbReference type="EMBL" id="KAJ5472967.1"/>
    </source>
</evidence>
<protein>
    <submittedName>
        <fullName evidence="2">Uncharacterized protein</fullName>
    </submittedName>
</protein>
<dbReference type="Proteomes" id="UP001147760">
    <property type="component" value="Unassembled WGS sequence"/>
</dbReference>
<reference evidence="2" key="1">
    <citation type="submission" date="2022-12" db="EMBL/GenBank/DDBJ databases">
        <authorList>
            <person name="Petersen C."/>
        </authorList>
    </citation>
    <scope>NUCLEOTIDE SEQUENCE</scope>
    <source>
        <strain evidence="2">IBT 17660</strain>
    </source>
</reference>
<feature type="compositionally biased region" description="Gly residues" evidence="1">
    <location>
        <begin position="84"/>
        <end position="98"/>
    </location>
</feature>